<dbReference type="PRINTS" id="PR00741">
    <property type="entry name" value="GLHYDRLASE29"/>
</dbReference>
<sequence>MIKATHCILSLLAMLFMNMGKAQVNYWLESKKDFDERMHWFREAKYGMFIHFGLYSQLGGMYNGDSTKGYAEWIQSEMNIPKAAYSELINTWNPKDFNADRIVQLAKDAGMKYIVLTTKHHEGFCLWDSPYTDYDIASTPMKGRDLVRELSIACKKAGIRFGTYYSIIDWHHDSQYVDPNGKGDWGQILIKPEQKAAYIQYMKNQLKELVVKYDTDILWFDGDWVNWWDMAAGEDLYQYLRKLKPTLIINNRVAKRDQFKRDFGTPEQEHPGTLLDYDWEACYTLNNSWGYKKSDNNWKSPTEVNTKLREINEKGGNLLLNIGPDANGNVPAASKEILLKATAERKKN</sequence>
<dbReference type="AlphaFoldDB" id="A0A2X2L404"/>
<feature type="site" description="May be important for catalysis" evidence="7">
    <location>
        <position position="282"/>
    </location>
</feature>
<dbReference type="GO" id="GO:0005764">
    <property type="term" value="C:lysosome"/>
    <property type="evidence" value="ECO:0007669"/>
    <property type="project" value="TreeGrafter"/>
</dbReference>
<organism evidence="9 10">
    <name type="scientific">Sphingobacterium multivorum</name>
    <dbReference type="NCBI Taxonomy" id="28454"/>
    <lineage>
        <taxon>Bacteria</taxon>
        <taxon>Pseudomonadati</taxon>
        <taxon>Bacteroidota</taxon>
        <taxon>Sphingobacteriia</taxon>
        <taxon>Sphingobacteriales</taxon>
        <taxon>Sphingobacteriaceae</taxon>
        <taxon>Sphingobacterium</taxon>
    </lineage>
</organism>
<evidence type="ECO:0000256" key="2">
    <source>
        <dbReference type="ARBA" id="ARBA00007951"/>
    </source>
</evidence>
<comment type="function">
    <text evidence="1">Alpha-L-fucosidase is responsible for hydrolyzing the alpha-1,6-linked fucose joined to the reducing-end N-acetylglucosamine of the carbohydrate moieties of glycoproteins.</text>
</comment>
<dbReference type="SMR" id="A0A2X2L404"/>
<evidence type="ECO:0000256" key="1">
    <source>
        <dbReference type="ARBA" id="ARBA00004071"/>
    </source>
</evidence>
<dbReference type="Proteomes" id="UP000251241">
    <property type="component" value="Unassembled WGS sequence"/>
</dbReference>
<dbReference type="PANTHER" id="PTHR10030">
    <property type="entry name" value="ALPHA-L-FUCOSIDASE"/>
    <property type="match status" value="1"/>
</dbReference>
<evidence type="ECO:0000256" key="5">
    <source>
        <dbReference type="ARBA" id="ARBA00022801"/>
    </source>
</evidence>
<protein>
    <recommendedName>
        <fullName evidence="3">alpha-L-fucosidase</fullName>
        <ecNumber evidence="3">3.2.1.51</ecNumber>
    </recommendedName>
</protein>
<proteinExistence type="inferred from homology"/>
<keyword evidence="4" id="KW-0732">Signal</keyword>
<name>A0A2X2L404_SPHMU</name>
<dbReference type="GO" id="GO:0004560">
    <property type="term" value="F:alpha-L-fucosidase activity"/>
    <property type="evidence" value="ECO:0007669"/>
    <property type="project" value="InterPro"/>
</dbReference>
<evidence type="ECO:0000256" key="4">
    <source>
        <dbReference type="ARBA" id="ARBA00022729"/>
    </source>
</evidence>
<dbReference type="EC" id="3.2.1.51" evidence="3"/>
<dbReference type="PANTHER" id="PTHR10030:SF37">
    <property type="entry name" value="ALPHA-L-FUCOSIDASE-RELATED"/>
    <property type="match status" value="1"/>
</dbReference>
<comment type="similarity">
    <text evidence="2">Belongs to the glycosyl hydrolase 29 family.</text>
</comment>
<feature type="domain" description="Glycoside hydrolase family 29 N-terminal" evidence="8">
    <location>
        <begin position="33"/>
        <end position="340"/>
    </location>
</feature>
<evidence type="ECO:0000313" key="9">
    <source>
        <dbReference type="EMBL" id="SPZ83980.1"/>
    </source>
</evidence>
<dbReference type="InterPro" id="IPR000933">
    <property type="entry name" value="Glyco_hydro_29"/>
</dbReference>
<evidence type="ECO:0000256" key="7">
    <source>
        <dbReference type="PIRSR" id="PIRSR001092-1"/>
    </source>
</evidence>
<evidence type="ECO:0000256" key="3">
    <source>
        <dbReference type="ARBA" id="ARBA00012662"/>
    </source>
</evidence>
<accession>A0A2X2L404</accession>
<evidence type="ECO:0000256" key="6">
    <source>
        <dbReference type="ARBA" id="ARBA00023295"/>
    </source>
</evidence>
<dbReference type="SMART" id="SM00812">
    <property type="entry name" value="Alpha_L_fucos"/>
    <property type="match status" value="1"/>
</dbReference>
<dbReference type="Gene3D" id="3.20.20.80">
    <property type="entry name" value="Glycosidases"/>
    <property type="match status" value="1"/>
</dbReference>
<dbReference type="GO" id="GO:0006004">
    <property type="term" value="P:fucose metabolic process"/>
    <property type="evidence" value="ECO:0007669"/>
    <property type="project" value="InterPro"/>
</dbReference>
<dbReference type="SUPFAM" id="SSF51445">
    <property type="entry name" value="(Trans)glycosidases"/>
    <property type="match status" value="1"/>
</dbReference>
<evidence type="ECO:0000313" key="10">
    <source>
        <dbReference type="Proteomes" id="UP000251241"/>
    </source>
</evidence>
<dbReference type="InterPro" id="IPR016286">
    <property type="entry name" value="FUC_metazoa-typ"/>
</dbReference>
<dbReference type="RefSeq" id="WP_112373717.1">
    <property type="nucleotide sequence ID" value="NZ_CP069793.1"/>
</dbReference>
<keyword evidence="5" id="KW-0378">Hydrolase</keyword>
<dbReference type="GeneID" id="97179048"/>
<dbReference type="InterPro" id="IPR057739">
    <property type="entry name" value="Glyco_hydro_29_N"/>
</dbReference>
<dbReference type="GO" id="GO:0016139">
    <property type="term" value="P:glycoside catabolic process"/>
    <property type="evidence" value="ECO:0007669"/>
    <property type="project" value="TreeGrafter"/>
</dbReference>
<gene>
    <name evidence="9" type="ORF">NCTC11343_00500</name>
</gene>
<dbReference type="PIRSF" id="PIRSF001092">
    <property type="entry name" value="Alpha-L-fucosidase"/>
    <property type="match status" value="1"/>
</dbReference>
<evidence type="ECO:0000259" key="8">
    <source>
        <dbReference type="Pfam" id="PF01120"/>
    </source>
</evidence>
<reference evidence="9 10" key="1">
    <citation type="submission" date="2018-06" db="EMBL/GenBank/DDBJ databases">
        <authorList>
            <consortium name="Pathogen Informatics"/>
            <person name="Doyle S."/>
        </authorList>
    </citation>
    <scope>NUCLEOTIDE SEQUENCE [LARGE SCALE GENOMIC DNA]</scope>
    <source>
        <strain evidence="9 10">NCTC11343</strain>
    </source>
</reference>
<dbReference type="Pfam" id="PF01120">
    <property type="entry name" value="Alpha_L_fucos"/>
    <property type="match status" value="1"/>
</dbReference>
<dbReference type="EMBL" id="UAUU01000002">
    <property type="protein sequence ID" value="SPZ83980.1"/>
    <property type="molecule type" value="Genomic_DNA"/>
</dbReference>
<dbReference type="InterPro" id="IPR017853">
    <property type="entry name" value="GH"/>
</dbReference>
<keyword evidence="6" id="KW-0326">Glycosidase</keyword>